<sequence length="17" mass="2098">MLKCIWEPTSLKFPKYL</sequence>
<accession>A0A0E9VRC9</accession>
<reference evidence="1" key="2">
    <citation type="journal article" date="2015" name="Fish Shellfish Immunol.">
        <title>Early steps in the European eel (Anguilla anguilla)-Vibrio vulnificus interaction in the gills: Role of the RtxA13 toxin.</title>
        <authorList>
            <person name="Callol A."/>
            <person name="Pajuelo D."/>
            <person name="Ebbesson L."/>
            <person name="Teles M."/>
            <person name="MacKenzie S."/>
            <person name="Amaro C."/>
        </authorList>
    </citation>
    <scope>NUCLEOTIDE SEQUENCE</scope>
</reference>
<proteinExistence type="predicted"/>
<dbReference type="AlphaFoldDB" id="A0A0E9VRC9"/>
<name>A0A0E9VRC9_ANGAN</name>
<protein>
    <submittedName>
        <fullName evidence="1">Uncharacterized protein</fullName>
    </submittedName>
</protein>
<organism evidence="1">
    <name type="scientific">Anguilla anguilla</name>
    <name type="common">European freshwater eel</name>
    <name type="synonym">Muraena anguilla</name>
    <dbReference type="NCBI Taxonomy" id="7936"/>
    <lineage>
        <taxon>Eukaryota</taxon>
        <taxon>Metazoa</taxon>
        <taxon>Chordata</taxon>
        <taxon>Craniata</taxon>
        <taxon>Vertebrata</taxon>
        <taxon>Euteleostomi</taxon>
        <taxon>Actinopterygii</taxon>
        <taxon>Neopterygii</taxon>
        <taxon>Teleostei</taxon>
        <taxon>Anguilliformes</taxon>
        <taxon>Anguillidae</taxon>
        <taxon>Anguilla</taxon>
    </lineage>
</organism>
<reference evidence="1" key="1">
    <citation type="submission" date="2014-11" db="EMBL/GenBank/DDBJ databases">
        <authorList>
            <person name="Amaro Gonzalez C."/>
        </authorList>
    </citation>
    <scope>NUCLEOTIDE SEQUENCE</scope>
</reference>
<dbReference type="EMBL" id="GBXM01028010">
    <property type="protein sequence ID" value="JAH80567.1"/>
    <property type="molecule type" value="Transcribed_RNA"/>
</dbReference>
<evidence type="ECO:0000313" key="1">
    <source>
        <dbReference type="EMBL" id="JAH80567.1"/>
    </source>
</evidence>